<proteinExistence type="predicted"/>
<gene>
    <name evidence="1" type="ORF">K469DRAFT_361496</name>
</gene>
<dbReference type="EMBL" id="ML994617">
    <property type="protein sequence ID" value="KAF2191012.1"/>
    <property type="molecule type" value="Genomic_DNA"/>
</dbReference>
<protein>
    <submittedName>
        <fullName evidence="1">Uncharacterized protein</fullName>
    </submittedName>
</protein>
<keyword evidence="2" id="KW-1185">Reference proteome</keyword>
<evidence type="ECO:0000313" key="1">
    <source>
        <dbReference type="EMBL" id="KAF2191012.1"/>
    </source>
</evidence>
<dbReference type="Proteomes" id="UP000800200">
    <property type="component" value="Unassembled WGS sequence"/>
</dbReference>
<evidence type="ECO:0000313" key="2">
    <source>
        <dbReference type="Proteomes" id="UP000800200"/>
    </source>
</evidence>
<organism evidence="1 2">
    <name type="scientific">Zopfia rhizophila CBS 207.26</name>
    <dbReference type="NCBI Taxonomy" id="1314779"/>
    <lineage>
        <taxon>Eukaryota</taxon>
        <taxon>Fungi</taxon>
        <taxon>Dikarya</taxon>
        <taxon>Ascomycota</taxon>
        <taxon>Pezizomycotina</taxon>
        <taxon>Dothideomycetes</taxon>
        <taxon>Dothideomycetes incertae sedis</taxon>
        <taxon>Zopfiaceae</taxon>
        <taxon>Zopfia</taxon>
    </lineage>
</organism>
<sequence length="160" mass="17904">MGDTTRVEELGGGRFRREGDPTHWLFISRSDGNDVVLRVLRISGVQPKKHLPLPVQLVSFGGLPTNKFRLQKPPLRSLTEMVRVANLGCLSTSRCSPQHQIEVEMVLSVIFRPQTSASERSHLSFATMDIGGEASSSLCAYTAYPHPQRIQSHPGRKQWR</sequence>
<reference evidence="1" key="1">
    <citation type="journal article" date="2020" name="Stud. Mycol.">
        <title>101 Dothideomycetes genomes: a test case for predicting lifestyles and emergence of pathogens.</title>
        <authorList>
            <person name="Haridas S."/>
            <person name="Albert R."/>
            <person name="Binder M."/>
            <person name="Bloem J."/>
            <person name="Labutti K."/>
            <person name="Salamov A."/>
            <person name="Andreopoulos B."/>
            <person name="Baker S."/>
            <person name="Barry K."/>
            <person name="Bills G."/>
            <person name="Bluhm B."/>
            <person name="Cannon C."/>
            <person name="Castanera R."/>
            <person name="Culley D."/>
            <person name="Daum C."/>
            <person name="Ezra D."/>
            <person name="Gonzalez J."/>
            <person name="Henrissat B."/>
            <person name="Kuo A."/>
            <person name="Liang C."/>
            <person name="Lipzen A."/>
            <person name="Lutzoni F."/>
            <person name="Magnuson J."/>
            <person name="Mondo S."/>
            <person name="Nolan M."/>
            <person name="Ohm R."/>
            <person name="Pangilinan J."/>
            <person name="Park H.-J."/>
            <person name="Ramirez L."/>
            <person name="Alfaro M."/>
            <person name="Sun H."/>
            <person name="Tritt A."/>
            <person name="Yoshinaga Y."/>
            <person name="Zwiers L.-H."/>
            <person name="Turgeon B."/>
            <person name="Goodwin S."/>
            <person name="Spatafora J."/>
            <person name="Crous P."/>
            <person name="Grigoriev I."/>
        </authorList>
    </citation>
    <scope>NUCLEOTIDE SEQUENCE</scope>
    <source>
        <strain evidence="1">CBS 207.26</strain>
    </source>
</reference>
<name>A0A6A6EJA5_9PEZI</name>
<dbReference type="AlphaFoldDB" id="A0A6A6EJA5"/>
<accession>A0A6A6EJA5</accession>